<evidence type="ECO:0000259" key="3">
    <source>
        <dbReference type="SMART" id="SM00645"/>
    </source>
</evidence>
<evidence type="ECO:0000313" key="4">
    <source>
        <dbReference type="EMBL" id="KIG12744.1"/>
    </source>
</evidence>
<dbReference type="Proteomes" id="UP000031599">
    <property type="component" value="Unassembled WGS sequence"/>
</dbReference>
<comment type="caution">
    <text evidence="4">The sequence shown here is derived from an EMBL/GenBank/DDBJ whole genome shotgun (WGS) entry which is preliminary data.</text>
</comment>
<dbReference type="PROSITE" id="PS00139">
    <property type="entry name" value="THIOL_PROTEASE_CYS"/>
    <property type="match status" value="1"/>
</dbReference>
<dbReference type="Pfam" id="PF00112">
    <property type="entry name" value="Peptidase_C1"/>
    <property type="match status" value="1"/>
</dbReference>
<name>A0A0C1Z553_9BACT</name>
<dbReference type="SUPFAM" id="SSF48452">
    <property type="entry name" value="TPR-like"/>
    <property type="match status" value="1"/>
</dbReference>
<evidence type="ECO:0000313" key="5">
    <source>
        <dbReference type="Proteomes" id="UP000031599"/>
    </source>
</evidence>
<dbReference type="InterPro" id="IPR011990">
    <property type="entry name" value="TPR-like_helical_dom_sf"/>
</dbReference>
<dbReference type="GO" id="GO:0008234">
    <property type="term" value="F:cysteine-type peptidase activity"/>
    <property type="evidence" value="ECO:0007669"/>
    <property type="project" value="InterPro"/>
</dbReference>
<dbReference type="AlphaFoldDB" id="A0A0C1Z553"/>
<dbReference type="Gene3D" id="1.25.40.10">
    <property type="entry name" value="Tetratricopeptide repeat domain"/>
    <property type="match status" value="1"/>
</dbReference>
<comment type="similarity">
    <text evidence="1">Belongs to the peptidase C1 family.</text>
</comment>
<feature type="domain" description="Peptidase C1A papain C-terminal" evidence="3">
    <location>
        <begin position="216"/>
        <end position="422"/>
    </location>
</feature>
<dbReference type="GO" id="GO:0006508">
    <property type="term" value="P:proteolysis"/>
    <property type="evidence" value="ECO:0007669"/>
    <property type="project" value="InterPro"/>
</dbReference>
<dbReference type="PANTHER" id="PTHR12411">
    <property type="entry name" value="CYSTEINE PROTEASE FAMILY C1-RELATED"/>
    <property type="match status" value="1"/>
</dbReference>
<sequence length="705" mass="75793">MGLMFAPPGRAPARATPPKDASSSAPARAVPSTNKKIKRVTPSVGTPPPVTKTKYRRVATSKAPTTRARPKPQLARVSSKQTKARAARYSARGAKAPRKVNKQLKSLRKDISKRKLSFEVAYTEAMDKPLSELTGLSLPSKPLARAVKQNADARARLDGRNLMVRSVARAAAKPRAIARASKSDLPGGLGAPVGSSSGSSGGAGLGTDFADMCSPSASAFSWGDSLGPIRNQGACGSCWAFAAVSTLEASNAIINGAKPDLAEQHALSCSGGGSCYGGWYTPIYEWLGGGKDGLQTEQSVPYQASDNKCSANGKTAYEVETWGWVDPVATMPKVADIKSAMCKYGAITAAVAATPAFIAYSGGTFDEKSNANVNHAVVLVGWDDDRGAWLMRNSWGTNWGEDGYMWIAYGSNRIGEYAAWAMVEEDANAKNNSNNGPVVQNFSERNFRVTNDSGQDVEVYVQWNTKRNGADTWLPGAPGSNKISTYTIAAGKSLNLDDPTHKPFMLQAKKLRVWAKSTKGKSTTSWDAWKTQDLELVGKAYEATEMDVFELHLLPNGADSAGGGGPAPKDKDDLWDAAYDLFAGGDYAAAKAQFIAFKAQYPDDQNIPYALYFMGVAEHELGNYWDALLYFAEFADAHYKHDWIPYVYYWAGSAYVGLGECGYATQLFEVVIYGDLGAPKSWITSAKDTIAWLAKDKGKVCSSWD</sequence>
<dbReference type="InterPro" id="IPR039417">
    <property type="entry name" value="Peptidase_C1A_papain-like"/>
</dbReference>
<dbReference type="CDD" id="cd02248">
    <property type="entry name" value="Peptidase_C1A"/>
    <property type="match status" value="1"/>
</dbReference>
<dbReference type="InterPro" id="IPR038765">
    <property type="entry name" value="Papain-like_cys_pep_sf"/>
</dbReference>
<dbReference type="SMART" id="SM00645">
    <property type="entry name" value="Pept_C1"/>
    <property type="match status" value="1"/>
</dbReference>
<proteinExistence type="inferred from homology"/>
<protein>
    <submittedName>
        <fullName evidence="4">Peptidase C1A, papain</fullName>
    </submittedName>
</protein>
<gene>
    <name evidence="4" type="ORF">DB30_01102</name>
</gene>
<dbReference type="InterPro" id="IPR025660">
    <property type="entry name" value="Pept_his_AS"/>
</dbReference>
<dbReference type="InterPro" id="IPR000169">
    <property type="entry name" value="Pept_cys_AS"/>
</dbReference>
<evidence type="ECO:0000256" key="1">
    <source>
        <dbReference type="ARBA" id="ARBA00008455"/>
    </source>
</evidence>
<dbReference type="PRINTS" id="PR00705">
    <property type="entry name" value="PAPAIN"/>
</dbReference>
<dbReference type="Gene3D" id="3.90.70.10">
    <property type="entry name" value="Cysteine proteinases"/>
    <property type="match status" value="1"/>
</dbReference>
<evidence type="ECO:0000256" key="2">
    <source>
        <dbReference type="SAM" id="MobiDB-lite"/>
    </source>
</evidence>
<dbReference type="PROSITE" id="PS00639">
    <property type="entry name" value="THIOL_PROTEASE_HIS"/>
    <property type="match status" value="1"/>
</dbReference>
<feature type="compositionally biased region" description="Low complexity" evidence="2">
    <location>
        <begin position="1"/>
        <end position="32"/>
    </location>
</feature>
<accession>A0A0C1Z553</accession>
<reference evidence="4 5" key="1">
    <citation type="submission" date="2014-12" db="EMBL/GenBank/DDBJ databases">
        <title>Genome assembly of Enhygromyxa salina DSM 15201.</title>
        <authorList>
            <person name="Sharma G."/>
            <person name="Subramanian S."/>
        </authorList>
    </citation>
    <scope>NUCLEOTIDE SEQUENCE [LARGE SCALE GENOMIC DNA]</scope>
    <source>
        <strain evidence="4 5">DSM 15201</strain>
    </source>
</reference>
<dbReference type="SUPFAM" id="SSF54001">
    <property type="entry name" value="Cysteine proteinases"/>
    <property type="match status" value="1"/>
</dbReference>
<dbReference type="InterPro" id="IPR013128">
    <property type="entry name" value="Peptidase_C1A"/>
</dbReference>
<dbReference type="EMBL" id="JMCC02000120">
    <property type="protein sequence ID" value="KIG12744.1"/>
    <property type="molecule type" value="Genomic_DNA"/>
</dbReference>
<feature type="region of interest" description="Disordered" evidence="2">
    <location>
        <begin position="1"/>
        <end position="83"/>
    </location>
</feature>
<dbReference type="InterPro" id="IPR000668">
    <property type="entry name" value="Peptidase_C1A_C"/>
</dbReference>
<organism evidence="4 5">
    <name type="scientific">Enhygromyxa salina</name>
    <dbReference type="NCBI Taxonomy" id="215803"/>
    <lineage>
        <taxon>Bacteria</taxon>
        <taxon>Pseudomonadati</taxon>
        <taxon>Myxococcota</taxon>
        <taxon>Polyangia</taxon>
        <taxon>Nannocystales</taxon>
        <taxon>Nannocystaceae</taxon>
        <taxon>Enhygromyxa</taxon>
    </lineage>
</organism>